<dbReference type="AlphaFoldDB" id="C0RBM7"/>
<evidence type="ECO:0000313" key="1">
    <source>
        <dbReference type="EMBL" id="ACN53138.1"/>
    </source>
</evidence>
<organism evidence="1 2">
    <name type="scientific">Borreliella spielmanii A14S</name>
    <dbReference type="NCBI Taxonomy" id="498742"/>
    <lineage>
        <taxon>Bacteria</taxon>
        <taxon>Pseudomonadati</taxon>
        <taxon>Spirochaetota</taxon>
        <taxon>Spirochaetia</taxon>
        <taxon>Spirochaetales</taxon>
        <taxon>Borreliaceae</taxon>
        <taxon>Borreliella</taxon>
    </lineage>
</organism>
<feature type="non-terminal residue" evidence="1">
    <location>
        <position position="68"/>
    </location>
</feature>
<dbReference type="HOGENOM" id="CLU_2799743_0_0_12"/>
<protein>
    <submittedName>
        <fullName evidence="1">Uncharacterized protein</fullName>
    </submittedName>
</protein>
<geneLocation type="plasmid" evidence="1 2">
    <name>A14S_lp38</name>
</geneLocation>
<accession>C0RBM7</accession>
<gene>
    <name evidence="1" type="ORF">BSPA14S_J0035</name>
</gene>
<evidence type="ECO:0000313" key="2">
    <source>
        <dbReference type="Proteomes" id="UP000003481"/>
    </source>
</evidence>
<proteinExistence type="predicted"/>
<sequence>MINLYVIGDTLYIHSFPLNFRRLFENVNIFFSIAFMLIKNLKSSLKVLITVGLYPSLFMFEFRTLSIS</sequence>
<keyword evidence="1" id="KW-0614">Plasmid</keyword>
<dbReference type="EMBL" id="CP001464">
    <property type="protein sequence ID" value="ACN53138.1"/>
    <property type="molecule type" value="Genomic_DNA"/>
</dbReference>
<reference evidence="1 2" key="1">
    <citation type="journal article" date="2012" name="J. Bacteriol.">
        <title>Whole-Genome Sequences of Borrelia bissettii, Borrelia valaisiana, and Borrelia spielmanii.</title>
        <authorList>
            <person name="Schutzer S.E."/>
            <person name="Fraser-Liggett C.M."/>
            <person name="Qiu W.G."/>
            <person name="Kraiczy P."/>
            <person name="Mongodin E.F."/>
            <person name="Dunn J.J."/>
            <person name="Luft B.J."/>
            <person name="Casjens S.R."/>
        </authorList>
    </citation>
    <scope>NUCLEOTIDE SEQUENCE [LARGE SCALE GENOMIC DNA]</scope>
    <source>
        <strain evidence="1 2">A14S</strain>
        <plasmid evidence="1 2">A14S_lp38</plasmid>
    </source>
</reference>
<name>C0RBM7_9SPIR</name>
<dbReference type="Proteomes" id="UP000003481">
    <property type="component" value="Plasmid A14S_lp38"/>
</dbReference>